<dbReference type="AlphaFoldDB" id="A0A0P6X1L9"/>
<keyword evidence="2" id="KW-1185">Reference proteome</keyword>
<sequence length="304" mass="34904">MEMVSFNGWQECIRFRNELVDVIVSTQFGPRILRYGFLDEENEFAEIEEDQGQAGRDGWRMYGGHRLWHAPEADPRTYYPDNEPLVWQDLGDGVRVTQPVERTTGIQKEMDIRLSPVGTHVRVIHRLYNRGLWDVRLAPWALSVMLSGGTAILPMPPRLPHTDPAGLLPVNSLALWPYTDLSDARLIWGRQYLLVRQDPLIKIAQKIGAFIPSGWCAYARRGHLFIKRFAVAGEAVYPDLGCNVEVFINERFLELETLGPLQTIPPQGFIEHVEDWYLFRDVPTPHNDAQVERHVLTRIVETVV</sequence>
<evidence type="ECO:0000313" key="1">
    <source>
        <dbReference type="EMBL" id="KPL76324.1"/>
    </source>
</evidence>
<dbReference type="RefSeq" id="WP_061919323.1">
    <property type="nucleotide sequence ID" value="NZ_DF967971.1"/>
</dbReference>
<comment type="caution">
    <text evidence="1">The sequence shown here is derived from an EMBL/GenBank/DDBJ whole genome shotgun (WGS) entry which is preliminary data.</text>
</comment>
<dbReference type="STRING" id="360411.AC812_06570"/>
<dbReference type="Proteomes" id="UP000050514">
    <property type="component" value="Unassembled WGS sequence"/>
</dbReference>
<reference evidence="1 2" key="1">
    <citation type="submission" date="2015-07" db="EMBL/GenBank/DDBJ databases">
        <title>Draft genome of Bellilinea caldifistulae DSM 17877.</title>
        <authorList>
            <person name="Hemp J."/>
            <person name="Ward L.M."/>
            <person name="Pace L.A."/>
            <person name="Fischer W.W."/>
        </authorList>
    </citation>
    <scope>NUCLEOTIDE SEQUENCE [LARGE SCALE GENOMIC DNA]</scope>
    <source>
        <strain evidence="1 2">GOMI-1</strain>
    </source>
</reference>
<protein>
    <recommendedName>
        <fullName evidence="3">DUF4380 domain-containing protein</fullName>
    </recommendedName>
</protein>
<dbReference type="EMBL" id="LGHJ01000012">
    <property type="protein sequence ID" value="KPL76324.1"/>
    <property type="molecule type" value="Genomic_DNA"/>
</dbReference>
<gene>
    <name evidence="1" type="ORF">AC812_06570</name>
</gene>
<dbReference type="OrthoDB" id="5914937at2"/>
<proteinExistence type="predicted"/>
<accession>A0A0P6X1L9</accession>
<evidence type="ECO:0008006" key="3">
    <source>
        <dbReference type="Google" id="ProtNLM"/>
    </source>
</evidence>
<dbReference type="PATRIC" id="fig|360411.5.peg.1441"/>
<evidence type="ECO:0000313" key="2">
    <source>
        <dbReference type="Proteomes" id="UP000050514"/>
    </source>
</evidence>
<organism evidence="1 2">
    <name type="scientific">Bellilinea caldifistulae</name>
    <dbReference type="NCBI Taxonomy" id="360411"/>
    <lineage>
        <taxon>Bacteria</taxon>
        <taxon>Bacillati</taxon>
        <taxon>Chloroflexota</taxon>
        <taxon>Anaerolineae</taxon>
        <taxon>Anaerolineales</taxon>
        <taxon>Anaerolineaceae</taxon>
        <taxon>Bellilinea</taxon>
    </lineage>
</organism>
<name>A0A0P6X1L9_9CHLR</name>